<evidence type="ECO:0000313" key="6">
    <source>
        <dbReference type="EMBL" id="KDB22269.1"/>
    </source>
</evidence>
<dbReference type="Proteomes" id="UP000024533">
    <property type="component" value="Unassembled WGS sequence"/>
</dbReference>
<reference evidence="6 7" key="1">
    <citation type="submission" date="2014-02" db="EMBL/GenBank/DDBJ databases">
        <title>The Genome Sequence of Trichophyton interdigitale MR816.</title>
        <authorList>
            <consortium name="The Broad Institute Genomics Platform"/>
            <person name="Cuomo C.A."/>
            <person name="White T.C."/>
            <person name="Graser Y."/>
            <person name="Martinez-Rossi N."/>
            <person name="Heitman J."/>
            <person name="Young S.K."/>
            <person name="Zeng Q."/>
            <person name="Gargeya S."/>
            <person name="Abouelleil A."/>
            <person name="Alvarado L."/>
            <person name="Chapman S.B."/>
            <person name="Gainer-Dewar J."/>
            <person name="Goldberg J."/>
            <person name="Griggs A."/>
            <person name="Gujja S."/>
            <person name="Hansen M."/>
            <person name="Howarth C."/>
            <person name="Imamovic A."/>
            <person name="Larimer J."/>
            <person name="Martinez D."/>
            <person name="Murphy C."/>
            <person name="Pearson M.D."/>
            <person name="Persinoti G."/>
            <person name="Poon T."/>
            <person name="Priest M."/>
            <person name="Roberts A.D."/>
            <person name="Saif S."/>
            <person name="Shea T.D."/>
            <person name="Sykes S.N."/>
            <person name="Wortman J."/>
            <person name="Nusbaum C."/>
            <person name="Birren B."/>
        </authorList>
    </citation>
    <scope>NUCLEOTIDE SEQUENCE [LARGE SCALE GENOMIC DNA]</scope>
    <source>
        <strain evidence="6 7">MR816</strain>
    </source>
</reference>
<evidence type="ECO:0000313" key="7">
    <source>
        <dbReference type="Proteomes" id="UP000024533"/>
    </source>
</evidence>
<keyword evidence="3" id="KW-0204">Cytolysis</keyword>
<evidence type="ECO:0000256" key="3">
    <source>
        <dbReference type="ARBA" id="ARBA00022852"/>
    </source>
</evidence>
<dbReference type="HOGENOM" id="CLU_597438_0_0_1"/>
<proteinExistence type="predicted"/>
<evidence type="ECO:0000259" key="5">
    <source>
        <dbReference type="PROSITE" id="PS51412"/>
    </source>
</evidence>
<dbReference type="InterPro" id="IPR020864">
    <property type="entry name" value="MACPF"/>
</dbReference>
<dbReference type="GO" id="GO:0006956">
    <property type="term" value="P:complement activation"/>
    <property type="evidence" value="ECO:0007669"/>
    <property type="project" value="TreeGrafter"/>
</dbReference>
<dbReference type="Pfam" id="PF01823">
    <property type="entry name" value="MACPF"/>
    <property type="match status" value="1"/>
</dbReference>
<name>A0A059J3C0_TRIIM</name>
<accession>A0A059J3C0</accession>
<feature type="domain" description="MACPF" evidence="5">
    <location>
        <begin position="1"/>
        <end position="330"/>
    </location>
</feature>
<protein>
    <recommendedName>
        <fullName evidence="5">MACPF domain-containing protein</fullName>
    </recommendedName>
</protein>
<evidence type="ECO:0000256" key="4">
    <source>
        <dbReference type="ARBA" id="ARBA00023157"/>
    </source>
</evidence>
<dbReference type="AlphaFoldDB" id="A0A059J3C0"/>
<dbReference type="GO" id="GO:0031640">
    <property type="term" value="P:killing of cells of another organism"/>
    <property type="evidence" value="ECO:0007669"/>
    <property type="project" value="UniProtKB-KW"/>
</dbReference>
<dbReference type="EMBL" id="AOKY01000367">
    <property type="protein sequence ID" value="KDB22269.1"/>
    <property type="molecule type" value="Genomic_DNA"/>
</dbReference>
<keyword evidence="7" id="KW-1185">Reference proteome</keyword>
<comment type="subcellular location">
    <subcellularLocation>
        <location evidence="1">Secreted</location>
    </subcellularLocation>
</comment>
<dbReference type="PANTHER" id="PTHR45742:SF8">
    <property type="entry name" value="FLOCCULATION PROTEIN FLO11"/>
    <property type="match status" value="1"/>
</dbReference>
<dbReference type="PROSITE" id="PS51412">
    <property type="entry name" value="MACPF_2"/>
    <property type="match status" value="1"/>
</dbReference>
<dbReference type="SMART" id="SM00457">
    <property type="entry name" value="MACPF"/>
    <property type="match status" value="1"/>
</dbReference>
<dbReference type="OMA" id="LLYVEWE"/>
<gene>
    <name evidence="6" type="ORF">H109_05811</name>
</gene>
<sequence length="467" mass="51030">MGSAVQFTDAQLLGQSVVLLPRGSDAFDLDIVLDQKRRIVTLSEDQSTVTFPDGDTYAIPKNTKLTNSAGGTTTNSMRVETGTDLASTLDTSASFSASYAGVSASTSSQYSYAHSLSTAKVYGVMSVDHRSFFLELDYDGSPVVVNEKLLAAVEELPDWKVDQATFDQYMNFFNDWGTHVMESCVFGARYQLKVNNELTRTQTKEKFELHVKAEYNGIADISGDVSIKTSSDYQAYRQTRENQVYVRGGTDASRVELSTSQPDNNPEQYRETFNEWAQTLNNSNTASLVNIRVDSIGNALRKSGNPDYEPAARKLIDALGYISALRVIQGQISVESFGITEQPEYTCSLHSVPGMQLKYISAGSGNLSLIDQEPTLLKLRLQANPTPSLEPDVIVPQSGTSAWVNVQVTTPQEASVVHLEKPTAKGWYSLVLDLQPGGPKVQSTVDDKQTTRDIPVDSLAISGTYGT</sequence>
<keyword evidence="4" id="KW-1015">Disulfide bond</keyword>
<organism evidence="6 7">
    <name type="scientific">Trichophyton interdigitale (strain MR816)</name>
    <dbReference type="NCBI Taxonomy" id="1215338"/>
    <lineage>
        <taxon>Eukaryota</taxon>
        <taxon>Fungi</taxon>
        <taxon>Dikarya</taxon>
        <taxon>Ascomycota</taxon>
        <taxon>Pezizomycotina</taxon>
        <taxon>Eurotiomycetes</taxon>
        <taxon>Eurotiomycetidae</taxon>
        <taxon>Onygenales</taxon>
        <taxon>Arthrodermataceae</taxon>
        <taxon>Trichophyton</taxon>
    </lineage>
</organism>
<dbReference type="GO" id="GO:0005576">
    <property type="term" value="C:extracellular region"/>
    <property type="evidence" value="ECO:0007669"/>
    <property type="project" value="UniProtKB-SubCell"/>
</dbReference>
<dbReference type="PANTHER" id="PTHR45742">
    <property type="entry name" value="COMPLEMENT COMPONENT C6"/>
    <property type="match status" value="1"/>
</dbReference>
<comment type="caution">
    <text evidence="6">The sequence shown here is derived from an EMBL/GenBank/DDBJ whole genome shotgun (WGS) entry which is preliminary data.</text>
</comment>
<evidence type="ECO:0000256" key="1">
    <source>
        <dbReference type="ARBA" id="ARBA00004613"/>
    </source>
</evidence>
<keyword evidence="2" id="KW-0964">Secreted</keyword>
<dbReference type="GO" id="GO:0005579">
    <property type="term" value="C:membrane attack complex"/>
    <property type="evidence" value="ECO:0007669"/>
    <property type="project" value="TreeGrafter"/>
</dbReference>
<dbReference type="OrthoDB" id="4366340at2759"/>
<evidence type="ECO:0000256" key="2">
    <source>
        <dbReference type="ARBA" id="ARBA00022525"/>
    </source>
</evidence>